<dbReference type="Proteomes" id="UP000183203">
    <property type="component" value="Unassembled WGS sequence"/>
</dbReference>
<protein>
    <submittedName>
        <fullName evidence="1">Uncharacterized protein</fullName>
    </submittedName>
</protein>
<evidence type="ECO:0000313" key="2">
    <source>
        <dbReference type="Proteomes" id="UP000183203"/>
    </source>
</evidence>
<reference evidence="1 2" key="1">
    <citation type="submission" date="2016-09" db="EMBL/GenBank/DDBJ databases">
        <authorList>
            <person name="Capua I."/>
            <person name="De Benedictis P."/>
            <person name="Joannis T."/>
            <person name="Lombin L.H."/>
            <person name="Cattoli G."/>
        </authorList>
    </citation>
    <scope>NUCLEOTIDE SEQUENCE [LARGE SCALE GENOMIC DNA]</scope>
    <source>
        <strain evidence="1 2">NIO-1002</strain>
    </source>
</reference>
<dbReference type="EMBL" id="FMYG01000002">
    <property type="protein sequence ID" value="SDB92288.1"/>
    <property type="molecule type" value="Genomic_DNA"/>
</dbReference>
<sequence>MVEWTVALSTDTRKGRIIIEDGAFADAESFRDWRSSEHHRKVADRMAEIADWWVGDHHT</sequence>
<gene>
    <name evidence="1" type="ORF">SAMN05216418_1075</name>
</gene>
<proteinExistence type="predicted"/>
<name>A0A1G6HDX3_9MICO</name>
<dbReference type="AlphaFoldDB" id="A0A1G6HDX3"/>
<accession>A0A1G6HDX3</accession>
<organism evidence="1 2">
    <name type="scientific">Microbacterium enclense</name>
    <dbReference type="NCBI Taxonomy" id="993073"/>
    <lineage>
        <taxon>Bacteria</taxon>
        <taxon>Bacillati</taxon>
        <taxon>Actinomycetota</taxon>
        <taxon>Actinomycetes</taxon>
        <taxon>Micrococcales</taxon>
        <taxon>Microbacteriaceae</taxon>
        <taxon>Microbacterium</taxon>
    </lineage>
</organism>
<dbReference type="STRING" id="993073.AS029_04135"/>
<evidence type="ECO:0000313" key="1">
    <source>
        <dbReference type="EMBL" id="SDB92288.1"/>
    </source>
</evidence>